<dbReference type="AlphaFoldDB" id="A0A1W9YS58"/>
<keyword evidence="1" id="KW-0732">Signal</keyword>
<gene>
    <name evidence="2" type="ORF">BST17_21560</name>
</gene>
<keyword evidence="3" id="KW-1185">Reference proteome</keyword>
<protein>
    <recommendedName>
        <fullName evidence="4">Porin</fullName>
    </recommendedName>
</protein>
<feature type="signal peptide" evidence="1">
    <location>
        <begin position="1"/>
        <end position="31"/>
    </location>
</feature>
<evidence type="ECO:0000256" key="1">
    <source>
        <dbReference type="SAM" id="SignalP"/>
    </source>
</evidence>
<dbReference type="OrthoDB" id="4629024at2"/>
<name>A0A1W9YS58_MYCBA</name>
<reference evidence="2 3" key="1">
    <citation type="submission" date="2017-02" db="EMBL/GenBank/DDBJ databases">
        <title>The new phylogeny of genus Mycobacterium.</title>
        <authorList>
            <person name="Tortoli E."/>
            <person name="Trovato A."/>
            <person name="Cirillo D.M."/>
        </authorList>
    </citation>
    <scope>NUCLEOTIDE SEQUENCE [LARGE SCALE GENOMIC DNA]</scope>
    <source>
        <strain evidence="2 3">DSM 45578</strain>
    </source>
</reference>
<evidence type="ECO:0000313" key="3">
    <source>
        <dbReference type="Proteomes" id="UP000192366"/>
    </source>
</evidence>
<proteinExistence type="predicted"/>
<dbReference type="Proteomes" id="UP000192366">
    <property type="component" value="Unassembled WGS sequence"/>
</dbReference>
<organism evidence="2 3">
    <name type="scientific">Mycolicibacterium bacteremicum</name>
    <name type="common">Mycobacterium bacteremicum</name>
    <dbReference type="NCBI Taxonomy" id="564198"/>
    <lineage>
        <taxon>Bacteria</taxon>
        <taxon>Bacillati</taxon>
        <taxon>Actinomycetota</taxon>
        <taxon>Actinomycetes</taxon>
        <taxon>Mycobacteriales</taxon>
        <taxon>Mycobacteriaceae</taxon>
        <taxon>Mycolicibacterium</taxon>
    </lineage>
</organism>
<feature type="chain" id="PRO_5010864973" description="Porin" evidence="1">
    <location>
        <begin position="32"/>
        <end position="115"/>
    </location>
</feature>
<sequence length="115" mass="11793">MYSTNKITALGLGSIAAAAAFMSLGSGLANADVTEVAPSPQVTSRQALLIDDNALRSADYGEARGLGETRNADLGEVIAQGEVRDTTKAIVGSHAAPFNLEANGSFVFDPPIGAW</sequence>
<dbReference type="RefSeq" id="WP_083060941.1">
    <property type="nucleotide sequence ID" value="NZ_JACKVM010000005.1"/>
</dbReference>
<dbReference type="EMBL" id="MVHJ01000023">
    <property type="protein sequence ID" value="ORA02863.1"/>
    <property type="molecule type" value="Genomic_DNA"/>
</dbReference>
<accession>A0A1W9YS58</accession>
<comment type="caution">
    <text evidence="2">The sequence shown here is derived from an EMBL/GenBank/DDBJ whole genome shotgun (WGS) entry which is preliminary data.</text>
</comment>
<evidence type="ECO:0000313" key="2">
    <source>
        <dbReference type="EMBL" id="ORA02863.1"/>
    </source>
</evidence>
<evidence type="ECO:0008006" key="4">
    <source>
        <dbReference type="Google" id="ProtNLM"/>
    </source>
</evidence>